<dbReference type="Proteomes" id="UP000178187">
    <property type="component" value="Unassembled WGS sequence"/>
</dbReference>
<protein>
    <recommendedName>
        <fullName evidence="3">GDYXXLXY domain-containing protein</fullName>
    </recommendedName>
</protein>
<comment type="caution">
    <text evidence="1">The sequence shown here is derived from an EMBL/GenBank/DDBJ whole genome shotgun (WGS) entry which is preliminary data.</text>
</comment>
<dbReference type="AlphaFoldDB" id="A0A1G1KVN0"/>
<gene>
    <name evidence="1" type="ORF">A3G33_01715</name>
</gene>
<dbReference type="InterPro" id="IPR025833">
    <property type="entry name" value="GDYXXLXY"/>
</dbReference>
<organism evidence="1 2">
    <name type="scientific">Candidatus Danuiimicrobium aquiferis</name>
    <dbReference type="NCBI Taxonomy" id="1801832"/>
    <lineage>
        <taxon>Bacteria</taxon>
        <taxon>Pseudomonadati</taxon>
        <taxon>Candidatus Omnitrophota</taxon>
        <taxon>Candidatus Danuiimicrobium</taxon>
    </lineage>
</organism>
<name>A0A1G1KVN0_9BACT</name>
<proteinExistence type="predicted"/>
<reference evidence="1 2" key="1">
    <citation type="journal article" date="2016" name="Nat. Commun.">
        <title>Thousands of microbial genomes shed light on interconnected biogeochemical processes in an aquifer system.</title>
        <authorList>
            <person name="Anantharaman K."/>
            <person name="Brown C.T."/>
            <person name="Hug L.A."/>
            <person name="Sharon I."/>
            <person name="Castelle C.J."/>
            <person name="Probst A.J."/>
            <person name="Thomas B.C."/>
            <person name="Singh A."/>
            <person name="Wilkins M.J."/>
            <person name="Karaoz U."/>
            <person name="Brodie E.L."/>
            <person name="Williams K.H."/>
            <person name="Hubbard S.S."/>
            <person name="Banfield J.F."/>
        </authorList>
    </citation>
    <scope>NUCLEOTIDE SEQUENCE [LARGE SCALE GENOMIC DNA]</scope>
</reference>
<evidence type="ECO:0000313" key="2">
    <source>
        <dbReference type="Proteomes" id="UP000178187"/>
    </source>
</evidence>
<evidence type="ECO:0000313" key="1">
    <source>
        <dbReference type="EMBL" id="OGW96832.1"/>
    </source>
</evidence>
<dbReference type="Pfam" id="PF14345">
    <property type="entry name" value="GDYXXLXY"/>
    <property type="match status" value="1"/>
</dbReference>
<sequence length="174" mass="20159">MIKFSLKQGLWLTTLIWVLTVGGVWASHEYELSHGREIVLKTIPVDPIDFFRGEYVNLRYDISSLDRKLMPMFYGQSFPRMSRDAKIYAKLIEKDGVWNSEGFVFERPKDGVYLRGRVSLYGTPQLRVNYGIESYFVPEGEAKKYEAAQNQKRLYAVINVTSKGVGKLKHLEIR</sequence>
<dbReference type="EMBL" id="MHFR01000048">
    <property type="protein sequence ID" value="OGW96832.1"/>
    <property type="molecule type" value="Genomic_DNA"/>
</dbReference>
<evidence type="ECO:0008006" key="3">
    <source>
        <dbReference type="Google" id="ProtNLM"/>
    </source>
</evidence>
<accession>A0A1G1KVN0</accession>